<gene>
    <name evidence="1" type="ORF">J1N35_009462</name>
</gene>
<evidence type="ECO:0000313" key="2">
    <source>
        <dbReference type="Proteomes" id="UP000828251"/>
    </source>
</evidence>
<protein>
    <submittedName>
        <fullName evidence="1">Uncharacterized protein</fullName>
    </submittedName>
</protein>
<name>A0A9D3VYF9_9ROSI</name>
<proteinExistence type="predicted"/>
<dbReference type="Proteomes" id="UP000828251">
    <property type="component" value="Unassembled WGS sequence"/>
</dbReference>
<organism evidence="1 2">
    <name type="scientific">Gossypium stocksii</name>
    <dbReference type="NCBI Taxonomy" id="47602"/>
    <lineage>
        <taxon>Eukaryota</taxon>
        <taxon>Viridiplantae</taxon>
        <taxon>Streptophyta</taxon>
        <taxon>Embryophyta</taxon>
        <taxon>Tracheophyta</taxon>
        <taxon>Spermatophyta</taxon>
        <taxon>Magnoliopsida</taxon>
        <taxon>eudicotyledons</taxon>
        <taxon>Gunneridae</taxon>
        <taxon>Pentapetalae</taxon>
        <taxon>rosids</taxon>
        <taxon>malvids</taxon>
        <taxon>Malvales</taxon>
        <taxon>Malvaceae</taxon>
        <taxon>Malvoideae</taxon>
        <taxon>Gossypium</taxon>
    </lineage>
</organism>
<evidence type="ECO:0000313" key="1">
    <source>
        <dbReference type="EMBL" id="KAH1105694.1"/>
    </source>
</evidence>
<dbReference type="EMBL" id="JAIQCV010000004">
    <property type="protein sequence ID" value="KAH1105694.1"/>
    <property type="molecule type" value="Genomic_DNA"/>
</dbReference>
<keyword evidence="2" id="KW-1185">Reference proteome</keyword>
<dbReference type="AlphaFoldDB" id="A0A9D3VYF9"/>
<comment type="caution">
    <text evidence="1">The sequence shown here is derived from an EMBL/GenBank/DDBJ whole genome shotgun (WGS) entry which is preliminary data.</text>
</comment>
<accession>A0A9D3VYF9</accession>
<reference evidence="1 2" key="1">
    <citation type="journal article" date="2021" name="Plant Biotechnol. J.">
        <title>Multi-omics assisted identification of the key and species-specific regulatory components of drought-tolerant mechanisms in Gossypium stocksii.</title>
        <authorList>
            <person name="Yu D."/>
            <person name="Ke L."/>
            <person name="Zhang D."/>
            <person name="Wu Y."/>
            <person name="Sun Y."/>
            <person name="Mei J."/>
            <person name="Sun J."/>
            <person name="Sun Y."/>
        </authorList>
    </citation>
    <scope>NUCLEOTIDE SEQUENCE [LARGE SCALE GENOMIC DNA]</scope>
    <source>
        <strain evidence="2">cv. E1</strain>
        <tissue evidence="1">Leaf</tissue>
    </source>
</reference>
<sequence length="64" mass="7209">MSQHSRSYVATSREVCFIFRGLCSDIKGSLEISILLPMLRHTTLRVATQRSVLRSLDKQSNASL</sequence>